<dbReference type="HOGENOM" id="CLU_3084109_0_0_0"/>
<dbReference type="EnsemblBacteria" id="CAD72643">
    <property type="protein sequence ID" value="CAD72643"/>
    <property type="gene ID" value="RB2465"/>
</dbReference>
<dbReference type="Proteomes" id="UP000001025">
    <property type="component" value="Chromosome"/>
</dbReference>
<evidence type="ECO:0000313" key="3">
    <source>
        <dbReference type="Proteomes" id="UP000001025"/>
    </source>
</evidence>
<keyword evidence="3" id="KW-1185">Reference proteome</keyword>
<feature type="region of interest" description="Disordered" evidence="1">
    <location>
        <begin position="1"/>
        <end position="30"/>
    </location>
</feature>
<feature type="compositionally biased region" description="Polar residues" evidence="1">
    <location>
        <begin position="1"/>
        <end position="11"/>
    </location>
</feature>
<evidence type="ECO:0000313" key="2">
    <source>
        <dbReference type="EMBL" id="CAD72643.1"/>
    </source>
</evidence>
<dbReference type="EMBL" id="BX294137">
    <property type="protein sequence ID" value="CAD72643.1"/>
    <property type="molecule type" value="Genomic_DNA"/>
</dbReference>
<sequence length="52" mass="5688">MVQLNLSSGSSEVRDEKQRSGDGTVKRRKSAIEAVKCKEPPAVGLGILIREY</sequence>
<name>Q7UVS8_RHOBA</name>
<protein>
    <submittedName>
        <fullName evidence="2">Uncharacterized protein</fullName>
    </submittedName>
</protein>
<dbReference type="AlphaFoldDB" id="Q7UVS8"/>
<accession>Q7UVS8</accession>
<organism evidence="2 3">
    <name type="scientific">Rhodopirellula baltica (strain DSM 10527 / NCIMB 13988 / SH1)</name>
    <dbReference type="NCBI Taxonomy" id="243090"/>
    <lineage>
        <taxon>Bacteria</taxon>
        <taxon>Pseudomonadati</taxon>
        <taxon>Planctomycetota</taxon>
        <taxon>Planctomycetia</taxon>
        <taxon>Pirellulales</taxon>
        <taxon>Pirellulaceae</taxon>
        <taxon>Rhodopirellula</taxon>
    </lineage>
</organism>
<evidence type="ECO:0000256" key="1">
    <source>
        <dbReference type="SAM" id="MobiDB-lite"/>
    </source>
</evidence>
<dbReference type="InParanoid" id="Q7UVS8"/>
<gene>
    <name evidence="2" type="ordered locus">RB2465</name>
</gene>
<dbReference type="KEGG" id="rba:RB2465"/>
<proteinExistence type="predicted"/>
<reference evidence="2 3" key="1">
    <citation type="journal article" date="2003" name="Proc. Natl. Acad. Sci. U.S.A.">
        <title>Complete genome sequence of the marine planctomycete Pirellula sp. strain 1.</title>
        <authorList>
            <person name="Gloeckner F.O."/>
            <person name="Kube M."/>
            <person name="Bauer M."/>
            <person name="Teeling H."/>
            <person name="Lombardot T."/>
            <person name="Ludwig W."/>
            <person name="Gade D."/>
            <person name="Beck A."/>
            <person name="Borzym K."/>
            <person name="Heitmann K."/>
            <person name="Rabus R."/>
            <person name="Schlesner H."/>
            <person name="Amann R."/>
            <person name="Reinhardt R."/>
        </authorList>
    </citation>
    <scope>NUCLEOTIDE SEQUENCE [LARGE SCALE GENOMIC DNA]</scope>
    <source>
        <strain evidence="3">DSM 10527 / NCIMB 13988 / SH1</strain>
    </source>
</reference>